<protein>
    <submittedName>
        <fullName evidence="3">Uncharacterized protein</fullName>
    </submittedName>
</protein>
<feature type="transmembrane region" description="Helical" evidence="2">
    <location>
        <begin position="12"/>
        <end position="29"/>
    </location>
</feature>
<evidence type="ECO:0000313" key="3">
    <source>
        <dbReference type="EMBL" id="KAA0193313.1"/>
    </source>
</evidence>
<accession>A0A8E0VH16</accession>
<dbReference type="OrthoDB" id="6260923at2759"/>
<organism evidence="3 4">
    <name type="scientific">Fasciolopsis buskii</name>
    <dbReference type="NCBI Taxonomy" id="27845"/>
    <lineage>
        <taxon>Eukaryota</taxon>
        <taxon>Metazoa</taxon>
        <taxon>Spiralia</taxon>
        <taxon>Lophotrochozoa</taxon>
        <taxon>Platyhelminthes</taxon>
        <taxon>Trematoda</taxon>
        <taxon>Digenea</taxon>
        <taxon>Plagiorchiida</taxon>
        <taxon>Echinostomata</taxon>
        <taxon>Echinostomatoidea</taxon>
        <taxon>Fasciolidae</taxon>
        <taxon>Fasciolopsis</taxon>
    </lineage>
</organism>
<keyword evidence="2" id="KW-1133">Transmembrane helix</keyword>
<evidence type="ECO:0000256" key="1">
    <source>
        <dbReference type="SAM" id="MobiDB-lite"/>
    </source>
</evidence>
<name>A0A8E0VH16_9TREM</name>
<sequence>MATRVIQIVQNAYISSVICPWILVVYLLVSSDPVTALRWNKNSLILHSNRDDNRVQITQLYERKNMLRLRCDARGPNASESLVLLGCPSVETGFCRENCISPCLIVGGSPECSSQTQTPIQYCRYRMVSVDHVRVDYKVKLESEKDSGRWWCMFRGHSSDPVILQYQPPEVDKTTELFLPNGTDHLVSAVTQTMSPENTNNDQTVVVQSSDTVHSSDHQDNSPFLFGKSRKIGS</sequence>
<evidence type="ECO:0000313" key="4">
    <source>
        <dbReference type="Proteomes" id="UP000728185"/>
    </source>
</evidence>
<comment type="caution">
    <text evidence="3">The sequence shown here is derived from an EMBL/GenBank/DDBJ whole genome shotgun (WGS) entry which is preliminary data.</text>
</comment>
<dbReference type="AlphaFoldDB" id="A0A8E0VH16"/>
<reference evidence="3" key="1">
    <citation type="submission" date="2019-05" db="EMBL/GenBank/DDBJ databases">
        <title>Annotation for the trematode Fasciolopsis buski.</title>
        <authorList>
            <person name="Choi Y.-J."/>
        </authorList>
    </citation>
    <scope>NUCLEOTIDE SEQUENCE</scope>
    <source>
        <strain evidence="3">HT</strain>
        <tissue evidence="3">Whole worm</tissue>
    </source>
</reference>
<feature type="region of interest" description="Disordered" evidence="1">
    <location>
        <begin position="209"/>
        <end position="234"/>
    </location>
</feature>
<keyword evidence="2" id="KW-0472">Membrane</keyword>
<keyword evidence="2" id="KW-0812">Transmembrane</keyword>
<keyword evidence="4" id="KW-1185">Reference proteome</keyword>
<gene>
    <name evidence="3" type="ORF">FBUS_01519</name>
</gene>
<evidence type="ECO:0000256" key="2">
    <source>
        <dbReference type="SAM" id="Phobius"/>
    </source>
</evidence>
<dbReference type="Proteomes" id="UP000728185">
    <property type="component" value="Unassembled WGS sequence"/>
</dbReference>
<proteinExistence type="predicted"/>
<dbReference type="EMBL" id="LUCM01005117">
    <property type="protein sequence ID" value="KAA0193313.1"/>
    <property type="molecule type" value="Genomic_DNA"/>
</dbReference>